<dbReference type="EMBL" id="CM031830">
    <property type="protein sequence ID" value="KAG6709592.1"/>
    <property type="molecule type" value="Genomic_DNA"/>
</dbReference>
<keyword evidence="3" id="KW-1185">Reference proteome</keyword>
<gene>
    <name evidence="1" type="ORF">CIPAW_06G139100</name>
    <name evidence="2" type="ORF">I3842_06G140000</name>
</gene>
<name>A0A8T1QBP0_CARIL</name>
<proteinExistence type="predicted"/>
<dbReference type="PANTHER" id="PTHR36346:SF2">
    <property type="entry name" value="EXPRESSED PROTEIN"/>
    <property type="match status" value="1"/>
</dbReference>
<reference evidence="1" key="1">
    <citation type="submission" date="2020-12" db="EMBL/GenBank/DDBJ databases">
        <title>WGS assembly of Carya illinoinensis cv. Pawnee.</title>
        <authorList>
            <person name="Platts A."/>
            <person name="Shu S."/>
            <person name="Wright S."/>
            <person name="Barry K."/>
            <person name="Edger P."/>
            <person name="Pires J.C."/>
            <person name="Schmutz J."/>
        </authorList>
    </citation>
    <scope>NUCLEOTIDE SEQUENCE</scope>
    <source>
        <tissue evidence="1">Leaf</tissue>
    </source>
</reference>
<accession>A0A8T1QBP0</accession>
<sequence>MSAVVETWMGELAKLGEKIKARKRPFLRKANEGEKVEEDMKESRVVQKRDSSCCTTMLSEDTIFLIMDRFAPC</sequence>
<dbReference type="Proteomes" id="UP000811246">
    <property type="component" value="Chromosome 6"/>
</dbReference>
<evidence type="ECO:0000313" key="1">
    <source>
        <dbReference type="EMBL" id="KAG6651821.1"/>
    </source>
</evidence>
<dbReference type="AlphaFoldDB" id="A0A8T1QBP0"/>
<protein>
    <submittedName>
        <fullName evidence="1">Uncharacterized protein</fullName>
    </submittedName>
</protein>
<organism evidence="1 3">
    <name type="scientific">Carya illinoinensis</name>
    <name type="common">Pecan</name>
    <dbReference type="NCBI Taxonomy" id="32201"/>
    <lineage>
        <taxon>Eukaryota</taxon>
        <taxon>Viridiplantae</taxon>
        <taxon>Streptophyta</taxon>
        <taxon>Embryophyta</taxon>
        <taxon>Tracheophyta</taxon>
        <taxon>Spermatophyta</taxon>
        <taxon>Magnoliopsida</taxon>
        <taxon>eudicotyledons</taxon>
        <taxon>Gunneridae</taxon>
        <taxon>Pentapetalae</taxon>
        <taxon>rosids</taxon>
        <taxon>fabids</taxon>
        <taxon>Fagales</taxon>
        <taxon>Juglandaceae</taxon>
        <taxon>Carya</taxon>
    </lineage>
</organism>
<evidence type="ECO:0000313" key="3">
    <source>
        <dbReference type="Proteomes" id="UP000811609"/>
    </source>
</evidence>
<reference evidence="2" key="2">
    <citation type="submission" date="2021-01" db="EMBL/GenBank/DDBJ databases">
        <authorList>
            <person name="Lovell J.T."/>
            <person name="Bentley N."/>
            <person name="Bhattarai G."/>
            <person name="Jenkins J.W."/>
            <person name="Sreedasyam A."/>
            <person name="Alarcon Y."/>
            <person name="Bock C."/>
            <person name="Boston L."/>
            <person name="Carlson J."/>
            <person name="Cervantes K."/>
            <person name="Clermont K."/>
            <person name="Krom N."/>
            <person name="Kubenka K."/>
            <person name="Mamidi S."/>
            <person name="Mattison C."/>
            <person name="Monteros M."/>
            <person name="Pisani C."/>
            <person name="Plott C."/>
            <person name="Rajasekar S."/>
            <person name="Rhein H.S."/>
            <person name="Rohla C."/>
            <person name="Song M."/>
            <person name="Hilaire R.S."/>
            <person name="Shu S."/>
            <person name="Wells L."/>
            <person name="Wang X."/>
            <person name="Webber J."/>
            <person name="Heerema R.J."/>
            <person name="Klein P."/>
            <person name="Conner P."/>
            <person name="Grauke L."/>
            <person name="Grimwood J."/>
            <person name="Schmutz J."/>
            <person name="Randall J.J."/>
        </authorList>
    </citation>
    <scope>NUCLEOTIDE SEQUENCE</scope>
    <source>
        <tissue evidence="2">Leaf</tissue>
    </source>
</reference>
<comment type="caution">
    <text evidence="1">The sequence shown here is derived from an EMBL/GenBank/DDBJ whole genome shotgun (WGS) entry which is preliminary data.</text>
</comment>
<dbReference type="EMBL" id="CM031814">
    <property type="protein sequence ID" value="KAG6651821.1"/>
    <property type="molecule type" value="Genomic_DNA"/>
</dbReference>
<evidence type="ECO:0000313" key="2">
    <source>
        <dbReference type="EMBL" id="KAG6709592.1"/>
    </source>
</evidence>
<dbReference type="OrthoDB" id="683342at2759"/>
<dbReference type="Proteomes" id="UP000811609">
    <property type="component" value="Chromosome 6"/>
</dbReference>
<dbReference type="PANTHER" id="PTHR36346">
    <property type="entry name" value="EXPRESSED PROTEIN"/>
    <property type="match status" value="1"/>
</dbReference>